<keyword evidence="2" id="KW-0418">Kinase</keyword>
<protein>
    <submittedName>
        <fullName evidence="2">TRAF2 and NCK interacting kinase</fullName>
    </submittedName>
</protein>
<proteinExistence type="predicted"/>
<sequence>THKQMLKITTRTIKDTIVLNQDQNRQVQINSMKVKGHVQPKEMFQQVSAEQIKGVASWLRLQQQLGVWRHVGTPSVLTPSRRVQTPEPVPRSPAPSGRLLK</sequence>
<dbReference type="GO" id="GO:0016301">
    <property type="term" value="F:kinase activity"/>
    <property type="evidence" value="ECO:0007669"/>
    <property type="project" value="UniProtKB-KW"/>
</dbReference>
<gene>
    <name evidence="2" type="primary">TNIK</name>
</gene>
<feature type="non-terminal residue" evidence="2">
    <location>
        <position position="101"/>
    </location>
</feature>
<dbReference type="EMBL" id="HADY01014882">
    <property type="protein sequence ID" value="SBP53367.1"/>
    <property type="molecule type" value="Transcribed_RNA"/>
</dbReference>
<feature type="non-terminal residue" evidence="2">
    <location>
        <position position="1"/>
    </location>
</feature>
<dbReference type="AlphaFoldDB" id="A0A1A8AE45"/>
<reference evidence="2" key="1">
    <citation type="submission" date="2016-05" db="EMBL/GenBank/DDBJ databases">
        <authorList>
            <person name="Lavstsen T."/>
            <person name="Jespersen J.S."/>
        </authorList>
    </citation>
    <scope>NUCLEOTIDE SEQUENCE</scope>
    <source>
        <tissue evidence="2">Brain</tissue>
    </source>
</reference>
<feature type="region of interest" description="Disordered" evidence="1">
    <location>
        <begin position="75"/>
        <end position="101"/>
    </location>
</feature>
<reference evidence="2" key="2">
    <citation type="submission" date="2016-06" db="EMBL/GenBank/DDBJ databases">
        <title>The genome of a short-lived fish provides insights into sex chromosome evolution and the genetic control of aging.</title>
        <authorList>
            <person name="Reichwald K."/>
            <person name="Felder M."/>
            <person name="Petzold A."/>
            <person name="Koch P."/>
            <person name="Groth M."/>
            <person name="Platzer M."/>
        </authorList>
    </citation>
    <scope>NUCLEOTIDE SEQUENCE</scope>
    <source>
        <tissue evidence="2">Brain</tissue>
    </source>
</reference>
<evidence type="ECO:0000256" key="1">
    <source>
        <dbReference type="SAM" id="MobiDB-lite"/>
    </source>
</evidence>
<evidence type="ECO:0000313" key="2">
    <source>
        <dbReference type="EMBL" id="SBP53367.1"/>
    </source>
</evidence>
<keyword evidence="2" id="KW-0808">Transferase</keyword>
<organism evidence="2">
    <name type="scientific">Nothobranchius furzeri</name>
    <name type="common">Turquoise killifish</name>
    <dbReference type="NCBI Taxonomy" id="105023"/>
    <lineage>
        <taxon>Eukaryota</taxon>
        <taxon>Metazoa</taxon>
        <taxon>Chordata</taxon>
        <taxon>Craniata</taxon>
        <taxon>Vertebrata</taxon>
        <taxon>Euteleostomi</taxon>
        <taxon>Actinopterygii</taxon>
        <taxon>Neopterygii</taxon>
        <taxon>Teleostei</taxon>
        <taxon>Neoteleostei</taxon>
        <taxon>Acanthomorphata</taxon>
        <taxon>Ovalentaria</taxon>
        <taxon>Atherinomorphae</taxon>
        <taxon>Cyprinodontiformes</taxon>
        <taxon>Nothobranchiidae</taxon>
        <taxon>Nothobranchius</taxon>
    </lineage>
</organism>
<accession>A0A1A8AE45</accession>
<name>A0A1A8AE45_NOTFU</name>